<sequence length="121" mass="13297">MKHAKISAHAQHGLGLLGFLLVLTVAGILGMVALKAFPSYMEYFSIQSTVNRLAHEPVPQSDSDIRAAFDRQMRVDMITEVSGRDLDIASGVIAVRYQKRIPLTESISLLIDFDATSKPVQ</sequence>
<keyword evidence="1" id="KW-1133">Transmembrane helix</keyword>
<dbReference type="STRING" id="492660.SAMN05192566_1887"/>
<reference evidence="3" key="1">
    <citation type="submission" date="2016-10" db="EMBL/GenBank/DDBJ databases">
        <authorList>
            <person name="Varghese N."/>
            <person name="Submissions S."/>
        </authorList>
    </citation>
    <scope>NUCLEOTIDE SEQUENCE [LARGE SCALE GENOMIC DNA]</scope>
    <source>
        <strain evidence="3">CBMB127</strain>
    </source>
</reference>
<dbReference type="InterPro" id="IPR032314">
    <property type="entry name" value="DUF4845"/>
</dbReference>
<organism evidence="2 3">
    <name type="scientific">Methylophilus rhizosphaerae</name>
    <dbReference type="NCBI Taxonomy" id="492660"/>
    <lineage>
        <taxon>Bacteria</taxon>
        <taxon>Pseudomonadati</taxon>
        <taxon>Pseudomonadota</taxon>
        <taxon>Betaproteobacteria</taxon>
        <taxon>Nitrosomonadales</taxon>
        <taxon>Methylophilaceae</taxon>
        <taxon>Methylophilus</taxon>
    </lineage>
</organism>
<protein>
    <recommendedName>
        <fullName evidence="4">DUF4845 domain-containing protein</fullName>
    </recommendedName>
</protein>
<dbReference type="OrthoDB" id="9133279at2"/>
<dbReference type="AlphaFoldDB" id="A0A1G9DBF9"/>
<dbReference type="Proteomes" id="UP000198629">
    <property type="component" value="Unassembled WGS sequence"/>
</dbReference>
<keyword evidence="3" id="KW-1185">Reference proteome</keyword>
<proteinExistence type="predicted"/>
<dbReference type="EMBL" id="FNFX01000003">
    <property type="protein sequence ID" value="SDK61157.1"/>
    <property type="molecule type" value="Genomic_DNA"/>
</dbReference>
<keyword evidence="1" id="KW-0812">Transmembrane</keyword>
<dbReference type="RefSeq" id="WP_091471867.1">
    <property type="nucleotide sequence ID" value="NZ_FNFX01000003.1"/>
</dbReference>
<accession>A0A1G9DBF9</accession>
<evidence type="ECO:0008006" key="4">
    <source>
        <dbReference type="Google" id="ProtNLM"/>
    </source>
</evidence>
<name>A0A1G9DBF9_9PROT</name>
<keyword evidence="1" id="KW-0472">Membrane</keyword>
<evidence type="ECO:0000313" key="2">
    <source>
        <dbReference type="EMBL" id="SDK61157.1"/>
    </source>
</evidence>
<dbReference type="Pfam" id="PF16137">
    <property type="entry name" value="DUF4845"/>
    <property type="match status" value="1"/>
</dbReference>
<evidence type="ECO:0000256" key="1">
    <source>
        <dbReference type="SAM" id="Phobius"/>
    </source>
</evidence>
<gene>
    <name evidence="2" type="ORF">SAMN05192566_1887</name>
</gene>
<feature type="transmembrane region" description="Helical" evidence="1">
    <location>
        <begin position="12"/>
        <end position="34"/>
    </location>
</feature>
<evidence type="ECO:0000313" key="3">
    <source>
        <dbReference type="Proteomes" id="UP000198629"/>
    </source>
</evidence>